<dbReference type="Pfam" id="PF00005">
    <property type="entry name" value="ABC_tran"/>
    <property type="match status" value="1"/>
</dbReference>
<dbReference type="InterPro" id="IPR011527">
    <property type="entry name" value="ABC1_TM_dom"/>
</dbReference>
<dbReference type="RefSeq" id="WP_118152919.1">
    <property type="nucleotide sequence ID" value="NZ_QWEY01000007.1"/>
</dbReference>
<proteinExistence type="predicted"/>
<dbReference type="PANTHER" id="PTHR11384">
    <property type="entry name" value="ATP-BINDING CASSETTE, SUB-FAMILY D MEMBER"/>
    <property type="match status" value="1"/>
</dbReference>
<dbReference type="PROSITE" id="PS50929">
    <property type="entry name" value="ABC_TM1F"/>
    <property type="match status" value="1"/>
</dbReference>
<dbReference type="Pfam" id="PF06472">
    <property type="entry name" value="ABC_membrane_2"/>
    <property type="match status" value="1"/>
</dbReference>
<dbReference type="SUPFAM" id="SSF52540">
    <property type="entry name" value="P-loop containing nucleoside triphosphate hydrolases"/>
    <property type="match status" value="1"/>
</dbReference>
<evidence type="ECO:0000256" key="4">
    <source>
        <dbReference type="ARBA" id="ARBA00022741"/>
    </source>
</evidence>
<reference evidence="11 12" key="1">
    <citation type="submission" date="2018-08" db="EMBL/GenBank/DDBJ databases">
        <title>Flavobacterium tibetense sp. nov., isolated from a wetland YonghuCo on Tibetan Plateau.</title>
        <authorList>
            <person name="Phurbu D."/>
            <person name="Lu H."/>
            <person name="Xing P."/>
        </authorList>
    </citation>
    <scope>NUCLEOTIDE SEQUENCE [LARGE SCALE GENOMIC DNA]</scope>
    <source>
        <strain evidence="11 12">DJC</strain>
    </source>
</reference>
<evidence type="ECO:0000256" key="6">
    <source>
        <dbReference type="ARBA" id="ARBA00022989"/>
    </source>
</evidence>
<evidence type="ECO:0000256" key="2">
    <source>
        <dbReference type="ARBA" id="ARBA00022448"/>
    </source>
</evidence>
<evidence type="ECO:0000313" key="12">
    <source>
        <dbReference type="Proteomes" id="UP000284547"/>
    </source>
</evidence>
<evidence type="ECO:0000259" key="9">
    <source>
        <dbReference type="PROSITE" id="PS50893"/>
    </source>
</evidence>
<evidence type="ECO:0000256" key="1">
    <source>
        <dbReference type="ARBA" id="ARBA00004651"/>
    </source>
</evidence>
<evidence type="ECO:0000256" key="7">
    <source>
        <dbReference type="ARBA" id="ARBA00023136"/>
    </source>
</evidence>
<dbReference type="GO" id="GO:0016887">
    <property type="term" value="F:ATP hydrolysis activity"/>
    <property type="evidence" value="ECO:0007669"/>
    <property type="project" value="InterPro"/>
</dbReference>
<dbReference type="InterPro" id="IPR003593">
    <property type="entry name" value="AAA+_ATPase"/>
</dbReference>
<dbReference type="GO" id="GO:0005524">
    <property type="term" value="F:ATP binding"/>
    <property type="evidence" value="ECO:0007669"/>
    <property type="project" value="UniProtKB-KW"/>
</dbReference>
<dbReference type="PANTHER" id="PTHR11384:SF59">
    <property type="entry name" value="LYSOSOMAL COBALAMIN TRANSPORTER ABCD4"/>
    <property type="match status" value="1"/>
</dbReference>
<dbReference type="EMBL" id="QWEY01000007">
    <property type="protein sequence ID" value="RGP36599.1"/>
    <property type="molecule type" value="Genomic_DNA"/>
</dbReference>
<feature type="domain" description="ABC transporter" evidence="9">
    <location>
        <begin position="373"/>
        <end position="574"/>
    </location>
</feature>
<dbReference type="InterPro" id="IPR027417">
    <property type="entry name" value="P-loop_NTPase"/>
</dbReference>
<comment type="subcellular location">
    <subcellularLocation>
        <location evidence="1">Cell membrane</location>
        <topology evidence="1">Multi-pass membrane protein</topology>
    </subcellularLocation>
</comment>
<dbReference type="InterPro" id="IPR003439">
    <property type="entry name" value="ABC_transporter-like_ATP-bd"/>
</dbReference>
<evidence type="ECO:0000256" key="3">
    <source>
        <dbReference type="ARBA" id="ARBA00022692"/>
    </source>
</evidence>
<sequence length="574" mass="62970">MFAGLKPTLARASRLARLTATGPDAWRGFALYAVVLGLNFVGVWVAIQLIAWNKAFYDALEQMNAAAALRQVGVFFALIALSAGSWLLADWLRKKLLILWRARLTGRALDLWIGNRAYWLMRPGYSAAPVENPDQRVAEDCRLFVDRLLEFTLDLISELVSLVSFVAILWALSGFALSFTVFGIGIEIPRYMFWLAPVYVAASTVITHLLGRPLKGHYFTRERAEADFRHALIQLRDRADMVAQSGGEAAERRRLDSRFAAVAANWHRLIRAELVQGLFGRPYMQTVLRMPTFFALPAYFAAAITLGGLMQLASAFSNVTTTLSWFIFSYRKLAEFVAVCERLDGLMQATTTLSPLPAAPRNIRRDVAEDGALRLSALRLATPEGRWLDVVPDRVIRPGRVFLITGASGQGKTTLLAAIAGLWPWGEGRIVRPAGRFLFLPAGAPVLGDGLMAAACHPLDPATLDTSRIIAVLSRLGLSHRLASGEGETGLAGLSMGERQRLGLARAVLNAPDWLLMDEATSALDLAAEADLLSWLRAELPDTTLVLVAHRIPSVLKTDDTLHIGPTDPERKLA</sequence>
<gene>
    <name evidence="11" type="ORF">D1012_13070</name>
</gene>
<keyword evidence="6 8" id="KW-1133">Transmembrane helix</keyword>
<dbReference type="Gene3D" id="1.20.1560.10">
    <property type="entry name" value="ABC transporter type 1, transmembrane domain"/>
    <property type="match status" value="1"/>
</dbReference>
<organism evidence="11 12">
    <name type="scientific">Pseudotabrizicola alkalilacus</name>
    <dbReference type="NCBI Taxonomy" id="2305252"/>
    <lineage>
        <taxon>Bacteria</taxon>
        <taxon>Pseudomonadati</taxon>
        <taxon>Pseudomonadota</taxon>
        <taxon>Alphaproteobacteria</taxon>
        <taxon>Rhodobacterales</taxon>
        <taxon>Paracoccaceae</taxon>
        <taxon>Pseudotabrizicola</taxon>
    </lineage>
</organism>
<dbReference type="AlphaFoldDB" id="A0A411Z0K0"/>
<keyword evidence="4" id="KW-0547">Nucleotide-binding</keyword>
<dbReference type="OrthoDB" id="9810134at2"/>
<protein>
    <submittedName>
        <fullName evidence="11">ABC transporter ATP-binding protein/permease</fullName>
    </submittedName>
</protein>
<evidence type="ECO:0000313" key="11">
    <source>
        <dbReference type="EMBL" id="RGP36599.1"/>
    </source>
</evidence>
<keyword evidence="2" id="KW-0813">Transport</keyword>
<evidence type="ECO:0000256" key="8">
    <source>
        <dbReference type="SAM" id="Phobius"/>
    </source>
</evidence>
<dbReference type="GO" id="GO:0005886">
    <property type="term" value="C:plasma membrane"/>
    <property type="evidence" value="ECO:0007669"/>
    <property type="project" value="UniProtKB-SubCell"/>
</dbReference>
<evidence type="ECO:0000256" key="5">
    <source>
        <dbReference type="ARBA" id="ARBA00022840"/>
    </source>
</evidence>
<feature type="transmembrane region" description="Helical" evidence="8">
    <location>
        <begin position="159"/>
        <end position="185"/>
    </location>
</feature>
<feature type="domain" description="ABC transmembrane type-1" evidence="10">
    <location>
        <begin position="33"/>
        <end position="335"/>
    </location>
</feature>
<feature type="transmembrane region" description="Helical" evidence="8">
    <location>
        <begin position="72"/>
        <end position="92"/>
    </location>
</feature>
<feature type="transmembrane region" description="Helical" evidence="8">
    <location>
        <begin position="29"/>
        <end position="52"/>
    </location>
</feature>
<dbReference type="PROSITE" id="PS50893">
    <property type="entry name" value="ABC_TRANSPORTER_2"/>
    <property type="match status" value="1"/>
</dbReference>
<dbReference type="SUPFAM" id="SSF90123">
    <property type="entry name" value="ABC transporter transmembrane region"/>
    <property type="match status" value="1"/>
</dbReference>
<keyword evidence="7 8" id="KW-0472">Membrane</keyword>
<evidence type="ECO:0000259" key="10">
    <source>
        <dbReference type="PROSITE" id="PS50929"/>
    </source>
</evidence>
<name>A0A411Z0K0_9RHOB</name>
<dbReference type="Gene3D" id="3.40.50.300">
    <property type="entry name" value="P-loop containing nucleotide triphosphate hydrolases"/>
    <property type="match status" value="1"/>
</dbReference>
<dbReference type="InterPro" id="IPR050835">
    <property type="entry name" value="ABC_transporter_sub-D"/>
</dbReference>
<comment type="caution">
    <text evidence="11">The sequence shown here is derived from an EMBL/GenBank/DDBJ whole genome shotgun (WGS) entry which is preliminary data.</text>
</comment>
<dbReference type="SMART" id="SM00382">
    <property type="entry name" value="AAA"/>
    <property type="match status" value="1"/>
</dbReference>
<dbReference type="GO" id="GO:0140359">
    <property type="term" value="F:ABC-type transporter activity"/>
    <property type="evidence" value="ECO:0007669"/>
    <property type="project" value="InterPro"/>
</dbReference>
<keyword evidence="3 8" id="KW-0812">Transmembrane</keyword>
<dbReference type="Proteomes" id="UP000284547">
    <property type="component" value="Unassembled WGS sequence"/>
</dbReference>
<feature type="transmembrane region" description="Helical" evidence="8">
    <location>
        <begin position="293"/>
        <end position="313"/>
    </location>
</feature>
<dbReference type="InterPro" id="IPR036640">
    <property type="entry name" value="ABC1_TM_sf"/>
</dbReference>
<accession>A0A411Z0K0</accession>
<keyword evidence="12" id="KW-1185">Reference proteome</keyword>
<feature type="transmembrane region" description="Helical" evidence="8">
    <location>
        <begin position="191"/>
        <end position="211"/>
    </location>
</feature>
<keyword evidence="5 11" id="KW-0067">ATP-binding</keyword>